<comment type="catalytic activity">
    <reaction evidence="12">
        <text>heme b + 2 H(+) = protoporphyrin IX + Fe(2+)</text>
        <dbReference type="Rhea" id="RHEA:22584"/>
        <dbReference type="ChEBI" id="CHEBI:15378"/>
        <dbReference type="ChEBI" id="CHEBI:29033"/>
        <dbReference type="ChEBI" id="CHEBI:57306"/>
        <dbReference type="ChEBI" id="CHEBI:60344"/>
        <dbReference type="EC" id="4.98.1.1"/>
    </reaction>
    <physiologicalReaction direction="left-to-right" evidence="12">
        <dbReference type="Rhea" id="RHEA:22585"/>
    </physiologicalReaction>
</comment>
<dbReference type="GO" id="GO:0005829">
    <property type="term" value="C:cytosol"/>
    <property type="evidence" value="ECO:0007669"/>
    <property type="project" value="TreeGrafter"/>
</dbReference>
<evidence type="ECO:0000256" key="14">
    <source>
        <dbReference type="PIRSR" id="PIRSR606313-2"/>
    </source>
</evidence>
<evidence type="ECO:0000256" key="16">
    <source>
        <dbReference type="SAM" id="MobiDB-lite"/>
    </source>
</evidence>
<evidence type="ECO:0000256" key="4">
    <source>
        <dbReference type="ARBA" id="ARBA00022617"/>
    </source>
</evidence>
<dbReference type="InterPro" id="IPR048328">
    <property type="entry name" value="Dyp_perox_C"/>
</dbReference>
<dbReference type="InterPro" id="IPR006314">
    <property type="entry name" value="Dyp_peroxidase"/>
</dbReference>
<dbReference type="PROSITE" id="PS51318">
    <property type="entry name" value="TAT"/>
    <property type="match status" value="1"/>
</dbReference>
<feature type="region of interest" description="Disordered" evidence="16">
    <location>
        <begin position="308"/>
        <end position="328"/>
    </location>
</feature>
<dbReference type="GO" id="GO:0004601">
    <property type="term" value="F:peroxidase activity"/>
    <property type="evidence" value="ECO:0007669"/>
    <property type="project" value="UniProtKB-KW"/>
</dbReference>
<evidence type="ECO:0000256" key="10">
    <source>
        <dbReference type="ARBA" id="ARBA00033771"/>
    </source>
</evidence>
<dbReference type="PANTHER" id="PTHR30521:SF4">
    <property type="entry name" value="DEFERROCHELATASE"/>
    <property type="match status" value="1"/>
</dbReference>
<keyword evidence="20" id="KW-1185">Reference proteome</keyword>
<comment type="function">
    <text evidence="15">Involved in the recovery of exogenous heme iron. Extracts iron from heme while preserving the protoporphyrin ring intact.</text>
</comment>
<feature type="binding site" evidence="13">
    <location>
        <begin position="246"/>
        <end position="248"/>
    </location>
    <ligand>
        <name>heme b</name>
        <dbReference type="ChEBI" id="CHEBI:60344"/>
    </ligand>
</feature>
<dbReference type="AlphaFoldDB" id="A0A6L7GEE5"/>
<evidence type="ECO:0000259" key="18">
    <source>
        <dbReference type="Pfam" id="PF20628"/>
    </source>
</evidence>
<dbReference type="Pfam" id="PF04261">
    <property type="entry name" value="Dyp_perox_N"/>
    <property type="match status" value="1"/>
</dbReference>
<evidence type="ECO:0000256" key="5">
    <source>
        <dbReference type="ARBA" id="ARBA00022723"/>
    </source>
</evidence>
<dbReference type="NCBIfam" id="TIGR01413">
    <property type="entry name" value="Dyp_perox_fam"/>
    <property type="match status" value="1"/>
</dbReference>
<evidence type="ECO:0000256" key="3">
    <source>
        <dbReference type="ARBA" id="ARBA00022559"/>
    </source>
</evidence>
<dbReference type="InterPro" id="IPR006311">
    <property type="entry name" value="TAT_signal"/>
</dbReference>
<evidence type="ECO:0000256" key="8">
    <source>
        <dbReference type="ARBA" id="ARBA00023004"/>
    </source>
</evidence>
<evidence type="ECO:0000256" key="7">
    <source>
        <dbReference type="ARBA" id="ARBA00023002"/>
    </source>
</evidence>
<keyword evidence="9" id="KW-0456">Lyase</keyword>
<dbReference type="PANTHER" id="PTHR30521">
    <property type="entry name" value="DEFERROCHELATASE/PEROXIDASE"/>
    <property type="match status" value="1"/>
</dbReference>
<dbReference type="GO" id="GO:0020037">
    <property type="term" value="F:heme binding"/>
    <property type="evidence" value="ECO:0007669"/>
    <property type="project" value="InterPro"/>
</dbReference>
<feature type="binding site" evidence="14">
    <location>
        <begin position="246"/>
        <end position="248"/>
    </location>
    <ligand>
        <name>protoporphyrin IX</name>
        <dbReference type="ChEBI" id="CHEBI:57306"/>
    </ligand>
</feature>
<organism evidence="19 20">
    <name type="scientific">Pseudooceanicola albus</name>
    <dbReference type="NCBI Taxonomy" id="2692189"/>
    <lineage>
        <taxon>Bacteria</taxon>
        <taxon>Pseudomonadati</taxon>
        <taxon>Pseudomonadota</taxon>
        <taxon>Alphaproteobacteria</taxon>
        <taxon>Rhodobacterales</taxon>
        <taxon>Paracoccaceae</taxon>
        <taxon>Pseudooceanicola</taxon>
    </lineage>
</organism>
<comment type="caution">
    <text evidence="19">The sequence shown here is derived from an EMBL/GenBank/DDBJ whole genome shotgun (WGS) entry which is preliminary data.</text>
</comment>
<accession>A0A6L7GEE5</accession>
<feature type="binding site" evidence="13">
    <location>
        <begin position="346"/>
        <end position="348"/>
    </location>
    <ligand>
        <name>heme b</name>
        <dbReference type="ChEBI" id="CHEBI:60344"/>
    </ligand>
</feature>
<evidence type="ECO:0000256" key="2">
    <source>
        <dbReference type="ARBA" id="ARBA00005365"/>
    </source>
</evidence>
<dbReference type="EC" id="1.11.1.-" evidence="15"/>
<keyword evidence="7 15" id="KW-0560">Oxidoreductase</keyword>
<keyword evidence="6" id="KW-0732">Signal</keyword>
<keyword evidence="4 13" id="KW-0349">Heme</keyword>
<reference evidence="19 20" key="1">
    <citation type="submission" date="2019-12" db="EMBL/GenBank/DDBJ databases">
        <authorList>
            <person name="Li M."/>
        </authorList>
    </citation>
    <scope>NUCLEOTIDE SEQUENCE [LARGE SCALE GENOMIC DNA]</scope>
    <source>
        <strain evidence="19 20">GBMRC 2024</strain>
    </source>
</reference>
<dbReference type="GO" id="GO:0030313">
    <property type="term" value="C:cell envelope"/>
    <property type="evidence" value="ECO:0007669"/>
    <property type="project" value="UniProtKB-SubCell"/>
</dbReference>
<dbReference type="NCBIfam" id="TIGR01412">
    <property type="entry name" value="tat_substr_1"/>
    <property type="match status" value="1"/>
</dbReference>
<comment type="cofactor">
    <cofactor evidence="13 15">
        <name>heme b</name>
        <dbReference type="ChEBI" id="CHEBI:60344"/>
    </cofactor>
    <text evidence="13 15">Binds 1 heme b (iron(II)-protoporphyrin IX) group non-covalently per subunit.</text>
</comment>
<gene>
    <name evidence="19" type="primary">efeB</name>
    <name evidence="19" type="ORF">GR170_25175</name>
</gene>
<dbReference type="Pfam" id="PF20628">
    <property type="entry name" value="Dyp_perox_C"/>
    <property type="match status" value="1"/>
</dbReference>
<evidence type="ECO:0000256" key="13">
    <source>
        <dbReference type="PIRSR" id="PIRSR606313-1"/>
    </source>
</evidence>
<dbReference type="RefSeq" id="WP_160897235.1">
    <property type="nucleotide sequence ID" value="NZ_WUMU01000047.1"/>
</dbReference>
<evidence type="ECO:0000256" key="1">
    <source>
        <dbReference type="ARBA" id="ARBA00004196"/>
    </source>
</evidence>
<dbReference type="EMBL" id="WUMU01000047">
    <property type="protein sequence ID" value="MXN21123.1"/>
    <property type="molecule type" value="Genomic_DNA"/>
</dbReference>
<dbReference type="SUPFAM" id="SSF54909">
    <property type="entry name" value="Dimeric alpha+beta barrel"/>
    <property type="match status" value="1"/>
</dbReference>
<protein>
    <recommendedName>
        <fullName evidence="10 15">Deferrochelatase</fullName>
        <ecNumber evidence="15">1.11.1.-</ecNumber>
    </recommendedName>
    <alternativeName>
        <fullName evidence="11 15">Peroxidase EfeB</fullName>
    </alternativeName>
</protein>
<comment type="subcellular location">
    <subcellularLocation>
        <location evidence="1">Cell envelope</location>
    </subcellularLocation>
</comment>
<evidence type="ECO:0000256" key="15">
    <source>
        <dbReference type="RuleBase" id="RU365017"/>
    </source>
</evidence>
<comment type="similarity">
    <text evidence="2">Belongs to the DyP-type peroxidase family. EfeB subfamily.</text>
</comment>
<dbReference type="InterPro" id="IPR011008">
    <property type="entry name" value="Dimeric_a/b-barrel"/>
</dbReference>
<evidence type="ECO:0000259" key="17">
    <source>
        <dbReference type="Pfam" id="PF04261"/>
    </source>
</evidence>
<dbReference type="GO" id="GO:0046872">
    <property type="term" value="F:metal ion binding"/>
    <property type="evidence" value="ECO:0007669"/>
    <property type="project" value="UniProtKB-KW"/>
</dbReference>
<sequence>MTKTPSRGQGCPFTPSRRGVLLGLGAGGLGAMASVVQAPGAQAKDAPQVNDAPEARAETTARRVPYLGAHQAGITTPRPEAGLVASFDVVAFSPKDVERMLRTLSERIAFLTQGGEVPERDPRLPPADSGLLGPVVQPDNLTITLGLGHSFFAGRDWLKDLAPAKLQQMVEFPNDALEPALCHGDLSLQFCANLPDTNIHALRDIVKNLSDTMVLRWMMEGSVPPVVPDASGETSSARNFLGFRDGSANPDSTDDAAMDRIVWTHGTDEPAWAQGGSYQAVRMIRNFVERWDRSALAEQEAIFGRRKVSGAPLDGGPEASERDVPDYAADPEGTATPLDCHIRMANPRTPGSEKHLILRRPFNYSRGVSPNGQLDQGLLFICYQADLEAGFITVQNRLNGEPLEEYLKPFGGGYFFVLPGVSEAGDYLGSGLITAARRA</sequence>
<dbReference type="InterPro" id="IPR006313">
    <property type="entry name" value="EfeB/EfeN"/>
</dbReference>
<evidence type="ECO:0000256" key="6">
    <source>
        <dbReference type="ARBA" id="ARBA00022729"/>
    </source>
</evidence>
<evidence type="ECO:0000256" key="11">
    <source>
        <dbReference type="ARBA" id="ARBA00033775"/>
    </source>
</evidence>
<keyword evidence="3 15" id="KW-0575">Peroxidase</keyword>
<dbReference type="InterPro" id="IPR048327">
    <property type="entry name" value="Dyp_perox_N"/>
</dbReference>
<evidence type="ECO:0000313" key="20">
    <source>
        <dbReference type="Proteomes" id="UP000477911"/>
    </source>
</evidence>
<proteinExistence type="inferred from homology"/>
<feature type="binding site" evidence="13">
    <location>
        <position position="341"/>
    </location>
    <ligand>
        <name>heme b</name>
        <dbReference type="ChEBI" id="CHEBI:60344"/>
    </ligand>
</feature>
<dbReference type="Proteomes" id="UP000477911">
    <property type="component" value="Unassembled WGS sequence"/>
</dbReference>
<keyword evidence="8 13" id="KW-0408">Iron</keyword>
<evidence type="ECO:0000313" key="19">
    <source>
        <dbReference type="EMBL" id="MXN21123.1"/>
    </source>
</evidence>
<dbReference type="GO" id="GO:0033212">
    <property type="term" value="P:iron import into cell"/>
    <property type="evidence" value="ECO:0007669"/>
    <property type="project" value="InterPro"/>
</dbReference>
<feature type="domain" description="Dyp-type peroxidase C-terminal" evidence="18">
    <location>
        <begin position="237"/>
        <end position="421"/>
    </location>
</feature>
<feature type="binding site" evidence="13">
    <location>
        <position position="359"/>
    </location>
    <ligand>
        <name>heme b</name>
        <dbReference type="ChEBI" id="CHEBI:60344"/>
    </ligand>
</feature>
<feature type="domain" description="Dyp-type peroxidase N-terminal" evidence="17">
    <location>
        <begin position="71"/>
        <end position="221"/>
    </location>
</feature>
<feature type="binding site" evidence="14">
    <location>
        <position position="305"/>
    </location>
    <ligand>
        <name>protoporphyrin IX</name>
        <dbReference type="ChEBI" id="CHEBI:57306"/>
    </ligand>
</feature>
<evidence type="ECO:0000256" key="9">
    <source>
        <dbReference type="ARBA" id="ARBA00023239"/>
    </source>
</evidence>
<evidence type="ECO:0000256" key="12">
    <source>
        <dbReference type="ARBA" id="ARBA00048856"/>
    </source>
</evidence>
<dbReference type="PROSITE" id="PS51404">
    <property type="entry name" value="DYP_PEROXIDASE"/>
    <property type="match status" value="1"/>
</dbReference>
<keyword evidence="5 13" id="KW-0479">Metal-binding</keyword>
<dbReference type="GO" id="GO:0004325">
    <property type="term" value="F:ferrochelatase activity"/>
    <property type="evidence" value="ECO:0007669"/>
    <property type="project" value="UniProtKB-EC"/>
</dbReference>
<name>A0A6L7GEE5_9RHOB</name>